<sequence>GSKRILRSNEILLPSSGQTETDLQLTFSLQYPHFLKRDANKLQIMLQRRKRYKNRTILGYKTLALGLINMAE</sequence>
<evidence type="ECO:0000256" key="2">
    <source>
        <dbReference type="ARBA" id="ARBA00022553"/>
    </source>
</evidence>
<dbReference type="PANTHER" id="PTHR13280">
    <property type="entry name" value="PHOSPHOFURIN ACIDIC CLUSTER SORTING PROTEIN"/>
    <property type="match status" value="1"/>
</dbReference>
<dbReference type="Proteomes" id="UP001529510">
    <property type="component" value="Unassembled WGS sequence"/>
</dbReference>
<feature type="domain" description="Phosphofurin acidic cluster sorting protein 1/2 N-terminal C2" evidence="3">
    <location>
        <begin position="1"/>
        <end position="72"/>
    </location>
</feature>
<gene>
    <name evidence="4" type="ORF">M9458_016841</name>
</gene>
<keyword evidence="5" id="KW-1185">Reference proteome</keyword>
<dbReference type="AlphaFoldDB" id="A0ABD0QU50"/>
<dbReference type="EMBL" id="JAMKFB020000007">
    <property type="protein sequence ID" value="KAL0189742.1"/>
    <property type="molecule type" value="Genomic_DNA"/>
</dbReference>
<accession>A0ABD0QU50</accession>
<comment type="similarity">
    <text evidence="1">Belongs to the PACS family.</text>
</comment>
<evidence type="ECO:0000313" key="5">
    <source>
        <dbReference type="Proteomes" id="UP001529510"/>
    </source>
</evidence>
<feature type="non-terminal residue" evidence="4">
    <location>
        <position position="1"/>
    </location>
</feature>
<organism evidence="4 5">
    <name type="scientific">Cirrhinus mrigala</name>
    <name type="common">Mrigala</name>
    <dbReference type="NCBI Taxonomy" id="683832"/>
    <lineage>
        <taxon>Eukaryota</taxon>
        <taxon>Metazoa</taxon>
        <taxon>Chordata</taxon>
        <taxon>Craniata</taxon>
        <taxon>Vertebrata</taxon>
        <taxon>Euteleostomi</taxon>
        <taxon>Actinopterygii</taxon>
        <taxon>Neopterygii</taxon>
        <taxon>Teleostei</taxon>
        <taxon>Ostariophysi</taxon>
        <taxon>Cypriniformes</taxon>
        <taxon>Cyprinidae</taxon>
        <taxon>Labeoninae</taxon>
        <taxon>Labeonini</taxon>
        <taxon>Cirrhinus</taxon>
    </lineage>
</organism>
<protein>
    <recommendedName>
        <fullName evidence="3">Phosphofurin acidic cluster sorting protein 1/2 N-terminal C2 domain-containing protein</fullName>
    </recommendedName>
</protein>
<name>A0ABD0QU50_CIRMR</name>
<evidence type="ECO:0000313" key="4">
    <source>
        <dbReference type="EMBL" id="KAL0189742.1"/>
    </source>
</evidence>
<keyword evidence="2" id="KW-0597">Phosphoprotein</keyword>
<dbReference type="InterPro" id="IPR019381">
    <property type="entry name" value="PACS1/2_C"/>
</dbReference>
<evidence type="ECO:0000259" key="3">
    <source>
        <dbReference type="Pfam" id="PF25332"/>
    </source>
</evidence>
<reference evidence="4 5" key="1">
    <citation type="submission" date="2024-05" db="EMBL/GenBank/DDBJ databases">
        <title>Genome sequencing and assembly of Indian major carp, Cirrhinus mrigala (Hamilton, 1822).</title>
        <authorList>
            <person name="Mohindra V."/>
            <person name="Chowdhury L.M."/>
            <person name="Lal K."/>
            <person name="Jena J.K."/>
        </authorList>
    </citation>
    <scope>NUCLEOTIDE SEQUENCE [LARGE SCALE GENOMIC DNA]</scope>
    <source>
        <strain evidence="4">CM1030</strain>
        <tissue evidence="4">Blood</tissue>
    </source>
</reference>
<comment type="caution">
    <text evidence="4">The sequence shown here is derived from an EMBL/GenBank/DDBJ whole genome shotgun (WGS) entry which is preliminary data.</text>
</comment>
<dbReference type="InterPro" id="IPR057541">
    <property type="entry name" value="PACS1/2_N"/>
</dbReference>
<feature type="non-terminal residue" evidence="4">
    <location>
        <position position="72"/>
    </location>
</feature>
<dbReference type="Pfam" id="PF25332">
    <property type="entry name" value="C2_PACS_N"/>
    <property type="match status" value="1"/>
</dbReference>
<dbReference type="PANTHER" id="PTHR13280:SF16">
    <property type="entry name" value="PHOSPHOFURIN ACIDIC CLUSTER SORTING PROTEIN 1"/>
    <property type="match status" value="1"/>
</dbReference>
<proteinExistence type="inferred from homology"/>
<evidence type="ECO:0000256" key="1">
    <source>
        <dbReference type="ARBA" id="ARBA00008590"/>
    </source>
</evidence>